<gene>
    <name evidence="3" type="ORF">D7I44_06740</name>
</gene>
<comment type="function">
    <text evidence="2">Antitoxin component of a type II toxin-antitoxin (TA) system.</text>
</comment>
<dbReference type="Proteomes" id="UP000275069">
    <property type="component" value="Chromosome"/>
</dbReference>
<dbReference type="GO" id="GO:0097351">
    <property type="term" value="F:toxin sequestering activity"/>
    <property type="evidence" value="ECO:0007669"/>
    <property type="project" value="TreeGrafter"/>
</dbReference>
<evidence type="ECO:0000313" key="4">
    <source>
        <dbReference type="Proteomes" id="UP000275069"/>
    </source>
</evidence>
<evidence type="ECO:0000313" key="3">
    <source>
        <dbReference type="EMBL" id="AYG03253.1"/>
    </source>
</evidence>
<accession>A0A387BHE5</accession>
<evidence type="ECO:0000256" key="1">
    <source>
        <dbReference type="ARBA" id="ARBA00009981"/>
    </source>
</evidence>
<dbReference type="OrthoDB" id="33091at2"/>
<dbReference type="PANTHER" id="PTHR35377:SF5">
    <property type="entry name" value="ANTITOXIN VAPB46"/>
    <property type="match status" value="1"/>
</dbReference>
<dbReference type="NCBIfam" id="TIGR01552">
    <property type="entry name" value="phd_fam"/>
    <property type="match status" value="1"/>
</dbReference>
<dbReference type="SUPFAM" id="SSF143120">
    <property type="entry name" value="YefM-like"/>
    <property type="match status" value="1"/>
</dbReference>
<dbReference type="RefSeq" id="WP_120788785.1">
    <property type="nucleotide sequence ID" value="NZ_CP032624.1"/>
</dbReference>
<dbReference type="InterPro" id="IPR051416">
    <property type="entry name" value="phD-YefM_TA_antitoxins"/>
</dbReference>
<proteinExistence type="inferred from homology"/>
<comment type="similarity">
    <text evidence="1 2">Belongs to the phD/YefM antitoxin family.</text>
</comment>
<keyword evidence="4" id="KW-1185">Reference proteome</keyword>
<dbReference type="InterPro" id="IPR036165">
    <property type="entry name" value="YefM-like_sf"/>
</dbReference>
<dbReference type="AlphaFoldDB" id="A0A387BHE5"/>
<dbReference type="Gene3D" id="3.40.1620.10">
    <property type="entry name" value="YefM-like domain"/>
    <property type="match status" value="1"/>
</dbReference>
<dbReference type="PANTHER" id="PTHR35377">
    <property type="entry name" value="ANTITOXIN VAPB49-RELATED-RELATED"/>
    <property type="match status" value="1"/>
</dbReference>
<name>A0A387BHE5_9MICO</name>
<organism evidence="3 4">
    <name type="scientific">Gryllotalpicola protaetiae</name>
    <dbReference type="NCBI Taxonomy" id="2419771"/>
    <lineage>
        <taxon>Bacteria</taxon>
        <taxon>Bacillati</taxon>
        <taxon>Actinomycetota</taxon>
        <taxon>Actinomycetes</taxon>
        <taxon>Micrococcales</taxon>
        <taxon>Microbacteriaceae</taxon>
        <taxon>Gryllotalpicola</taxon>
    </lineage>
</organism>
<reference evidence="3 4" key="1">
    <citation type="submission" date="2018-09" db="EMBL/GenBank/DDBJ databases">
        <title>Genome sequencing of strain 2DFW10M-5.</title>
        <authorList>
            <person name="Heo J."/>
            <person name="Kim S.-J."/>
            <person name="Kwon S.-W."/>
        </authorList>
    </citation>
    <scope>NUCLEOTIDE SEQUENCE [LARGE SCALE GENOMIC DNA]</scope>
    <source>
        <strain evidence="3 4">2DFW10M-5</strain>
    </source>
</reference>
<protein>
    <recommendedName>
        <fullName evidence="2">Antitoxin</fullName>
    </recommendedName>
</protein>
<dbReference type="InterPro" id="IPR006442">
    <property type="entry name" value="Antitoxin_Phd/YefM"/>
</dbReference>
<evidence type="ECO:0000256" key="2">
    <source>
        <dbReference type="RuleBase" id="RU362080"/>
    </source>
</evidence>
<sequence length="97" mass="10779">MASVGVRELRQNASEVLRRVEAGEEIEVTVNGRLAARIVPALRAVPNYPPTPTPARPLKLAEFLTKLAEIPDDNTGWAEEIYAARDNDPLFDPWADR</sequence>
<dbReference type="EMBL" id="CP032624">
    <property type="protein sequence ID" value="AYG03253.1"/>
    <property type="molecule type" value="Genomic_DNA"/>
</dbReference>
<dbReference type="KEGG" id="gry:D7I44_06740"/>
<dbReference type="Pfam" id="PF02604">
    <property type="entry name" value="PhdYeFM_antitox"/>
    <property type="match status" value="1"/>
</dbReference>